<name>A0A920CS44_9BACL</name>
<organism evidence="2 3">
    <name type="scientific">Paenibacillus montaniterrae</name>
    <dbReference type="NCBI Taxonomy" id="429341"/>
    <lineage>
        <taxon>Bacteria</taxon>
        <taxon>Bacillati</taxon>
        <taxon>Bacillota</taxon>
        <taxon>Bacilli</taxon>
        <taxon>Bacillales</taxon>
        <taxon>Paenibacillaceae</taxon>
        <taxon>Paenibacillus</taxon>
    </lineage>
</organism>
<feature type="transmembrane region" description="Helical" evidence="1">
    <location>
        <begin position="92"/>
        <end position="113"/>
    </location>
</feature>
<protein>
    <recommendedName>
        <fullName evidence="4">Beta-carotene 15,15'-monooxygenase</fullName>
    </recommendedName>
</protein>
<dbReference type="RefSeq" id="WP_213512602.1">
    <property type="nucleotide sequence ID" value="NZ_BOSE01000001.1"/>
</dbReference>
<keyword evidence="1" id="KW-0472">Membrane</keyword>
<feature type="transmembrane region" description="Helical" evidence="1">
    <location>
        <begin position="39"/>
        <end position="58"/>
    </location>
</feature>
<evidence type="ECO:0000313" key="3">
    <source>
        <dbReference type="Proteomes" id="UP000683139"/>
    </source>
</evidence>
<feature type="transmembrane region" description="Helical" evidence="1">
    <location>
        <begin position="67"/>
        <end position="86"/>
    </location>
</feature>
<keyword evidence="1" id="KW-0812">Transmembrane</keyword>
<evidence type="ECO:0008006" key="4">
    <source>
        <dbReference type="Google" id="ProtNLM"/>
    </source>
</evidence>
<dbReference type="EMBL" id="BOSE01000001">
    <property type="protein sequence ID" value="GIP14422.1"/>
    <property type="molecule type" value="Genomic_DNA"/>
</dbReference>
<sequence length="343" mass="39107">MTGVKKRPAALFIALIGIIILFDLTLARSQLFVEDMELLSIAIALDFVIVIPLLLYFIHVRRQRKNMIAVAPFALLGFLALLLILPSPAHHLLQLVALVIIPFELAYVVYIGYKASRIFRSYKANLMQLHYPVAALRKSMTDEIGSNRWTALLIHELTMLYYAFFSWRKKQAVAPHTAAFSYHKESNWLIIVLFACKLLVLEGVLFHIVLAQWSHLVAWLFTIGNVYLILLLIADFRAMVLNPIAVSKHTIKLQYGLQMSCEPKLENIESISTIKFEKLTNEQLKTSLAPLATEANVLLTLKEPIVATALFGSQKSVRHIYLFLDQPQHFVTECQQHMQVDQR</sequence>
<keyword evidence="1" id="KW-1133">Transmembrane helix</keyword>
<feature type="transmembrane region" description="Helical" evidence="1">
    <location>
        <begin position="188"/>
        <end position="210"/>
    </location>
</feature>
<dbReference type="AlphaFoldDB" id="A0A920CS44"/>
<keyword evidence="3" id="KW-1185">Reference proteome</keyword>
<comment type="caution">
    <text evidence="2">The sequence shown here is derived from an EMBL/GenBank/DDBJ whole genome shotgun (WGS) entry which is preliminary data.</text>
</comment>
<evidence type="ECO:0000256" key="1">
    <source>
        <dbReference type="SAM" id="Phobius"/>
    </source>
</evidence>
<reference evidence="2" key="1">
    <citation type="submission" date="2021-03" db="EMBL/GenBank/DDBJ databases">
        <title>Antimicrobial resistance genes in bacteria isolated from Japanese honey, and their potential for conferring macrolide and lincosamide resistance in the American foulbrood pathogen Paenibacillus larvae.</title>
        <authorList>
            <person name="Okamoto M."/>
            <person name="Kumagai M."/>
            <person name="Kanamori H."/>
            <person name="Takamatsu D."/>
        </authorList>
    </citation>
    <scope>NUCLEOTIDE SEQUENCE</scope>
    <source>
        <strain evidence="2">J40TS1</strain>
    </source>
</reference>
<feature type="transmembrane region" description="Helical" evidence="1">
    <location>
        <begin position="216"/>
        <end position="234"/>
    </location>
</feature>
<evidence type="ECO:0000313" key="2">
    <source>
        <dbReference type="EMBL" id="GIP14422.1"/>
    </source>
</evidence>
<dbReference type="Proteomes" id="UP000683139">
    <property type="component" value="Unassembled WGS sequence"/>
</dbReference>
<proteinExistence type="predicted"/>
<gene>
    <name evidence="2" type="ORF">J40TS1_00640</name>
</gene>
<accession>A0A920CS44</accession>